<feature type="signal peptide" evidence="1">
    <location>
        <begin position="1"/>
        <end position="26"/>
    </location>
</feature>
<feature type="chain" id="PRO_5018286982" evidence="1">
    <location>
        <begin position="27"/>
        <end position="420"/>
    </location>
</feature>
<proteinExistence type="predicted"/>
<name>A0A3M6ZZI2_HORWE</name>
<dbReference type="Proteomes" id="UP000271337">
    <property type="component" value="Unassembled WGS sequence"/>
</dbReference>
<comment type="caution">
    <text evidence="2">The sequence shown here is derived from an EMBL/GenBank/DDBJ whole genome shotgun (WGS) entry which is preliminary data.</text>
</comment>
<sequence length="420" mass="46872">MARLLRVLSALVAAGLLLTHVRWFRASSLDSKCKHQSVVSGFSNYDHNNRLSNEQFGGLATHQGASGNLAGKFEDASIAVPVRDDPYSEDKRGGLEQLLEGQHWLTSERRNLEVSFEENGLLQALDTSNPDLYRRIDPQDGLRDMNDEQLPWDQAVKKGNHLIALVNGPVDCVGQSRWTNIDDLAANGWTQEVNRATRLKEPFKSIWSELGIPLKDVKRIEWKHTKSSAPIGPGGMIYRPTGARYQNIYCKEMIMADYNFGPDTMGGRKSPPMVAAEIVPLKQWSDVTFIQFQDYCKQHETVTSPFETCLRGLRGVVRANVVSAKTREIANEALSKSGRLLRGWDHRATWAIGEESAQALLATPNEQGVAWFLAQHKAQLGRKVVTEVSVFSDTGAAFDRMKFFFKIEDHPSAAENPGHA</sequence>
<gene>
    <name evidence="2" type="ORF">D0867_03871</name>
</gene>
<evidence type="ECO:0000313" key="3">
    <source>
        <dbReference type="Proteomes" id="UP000271337"/>
    </source>
</evidence>
<evidence type="ECO:0000313" key="2">
    <source>
        <dbReference type="EMBL" id="RMY20633.1"/>
    </source>
</evidence>
<protein>
    <submittedName>
        <fullName evidence="2">Uncharacterized protein</fullName>
    </submittedName>
</protein>
<accession>A0A3M6ZZI2</accession>
<dbReference type="EMBL" id="QWIL01000304">
    <property type="protein sequence ID" value="RMY20633.1"/>
    <property type="molecule type" value="Genomic_DNA"/>
</dbReference>
<reference evidence="2 3" key="1">
    <citation type="journal article" date="2018" name="BMC Genomics">
        <title>Genomic evidence for intraspecific hybridization in a clonal and extremely halotolerant yeast.</title>
        <authorList>
            <person name="Gostincar C."/>
            <person name="Stajich J.E."/>
            <person name="Zupancic J."/>
            <person name="Zalar P."/>
            <person name="Gunde-Cimerman N."/>
        </authorList>
    </citation>
    <scope>NUCLEOTIDE SEQUENCE [LARGE SCALE GENOMIC DNA]</scope>
    <source>
        <strain evidence="2 3">EXF-6669</strain>
    </source>
</reference>
<organism evidence="2 3">
    <name type="scientific">Hortaea werneckii</name>
    <name type="common">Black yeast</name>
    <name type="synonym">Cladosporium werneckii</name>
    <dbReference type="NCBI Taxonomy" id="91943"/>
    <lineage>
        <taxon>Eukaryota</taxon>
        <taxon>Fungi</taxon>
        <taxon>Dikarya</taxon>
        <taxon>Ascomycota</taxon>
        <taxon>Pezizomycotina</taxon>
        <taxon>Dothideomycetes</taxon>
        <taxon>Dothideomycetidae</taxon>
        <taxon>Mycosphaerellales</taxon>
        <taxon>Teratosphaeriaceae</taxon>
        <taxon>Hortaea</taxon>
    </lineage>
</organism>
<evidence type="ECO:0000256" key="1">
    <source>
        <dbReference type="SAM" id="SignalP"/>
    </source>
</evidence>
<dbReference type="AlphaFoldDB" id="A0A3M6ZZI2"/>
<dbReference type="OrthoDB" id="5337308at2759"/>
<keyword evidence="1" id="KW-0732">Signal</keyword>